<name>A0ABY6KJF5_9ARAC</name>
<feature type="compositionally biased region" description="Basic and acidic residues" evidence="4">
    <location>
        <begin position="653"/>
        <end position="662"/>
    </location>
</feature>
<keyword evidence="5" id="KW-1133">Transmembrane helix</keyword>
<dbReference type="Pfam" id="PF00665">
    <property type="entry name" value="rve"/>
    <property type="match status" value="1"/>
</dbReference>
<feature type="domain" description="MRH" evidence="7">
    <location>
        <begin position="331"/>
        <end position="485"/>
    </location>
</feature>
<dbReference type="InterPro" id="IPR044865">
    <property type="entry name" value="MRH_dom"/>
</dbReference>
<dbReference type="SUPFAM" id="SSF50911">
    <property type="entry name" value="Mannose 6-phosphate receptor domain"/>
    <property type="match status" value="4"/>
</dbReference>
<dbReference type="PANTHER" id="PTHR42648:SF31">
    <property type="entry name" value="RNA-DIRECTED DNA POLYMERASE"/>
    <property type="match status" value="1"/>
</dbReference>
<evidence type="ECO:0000256" key="2">
    <source>
        <dbReference type="ARBA" id="ARBA00022729"/>
    </source>
</evidence>
<dbReference type="InterPro" id="IPR009011">
    <property type="entry name" value="Man6P_isomerase_rcpt-bd_dom_sf"/>
</dbReference>
<gene>
    <name evidence="8" type="ORF">LAZ67_6001832</name>
</gene>
<dbReference type="InterPro" id="IPR000479">
    <property type="entry name" value="CIMR_rpt"/>
</dbReference>
<dbReference type="SMART" id="SM01404">
    <property type="entry name" value="CIMR"/>
    <property type="match status" value="3"/>
</dbReference>
<keyword evidence="5" id="KW-0472">Membrane</keyword>
<keyword evidence="1" id="KW-0378">Hydrolase</keyword>
<accession>A0ABY6KJF5</accession>
<evidence type="ECO:0000256" key="3">
    <source>
        <dbReference type="ARBA" id="ARBA00023157"/>
    </source>
</evidence>
<keyword evidence="3" id="KW-1015">Disulfide bond</keyword>
<dbReference type="InterPro" id="IPR012337">
    <property type="entry name" value="RNaseH-like_sf"/>
</dbReference>
<dbReference type="Pfam" id="PF22936">
    <property type="entry name" value="Pol_BBD"/>
    <property type="match status" value="1"/>
</dbReference>
<dbReference type="Gene3D" id="2.70.130.10">
    <property type="entry name" value="Mannose-6-phosphate receptor binding domain"/>
    <property type="match status" value="4"/>
</dbReference>
<dbReference type="InterPro" id="IPR057670">
    <property type="entry name" value="SH3_retrovirus"/>
</dbReference>
<dbReference type="InterPro" id="IPR036397">
    <property type="entry name" value="RNaseH_sf"/>
</dbReference>
<dbReference type="PROSITE" id="PS51914">
    <property type="entry name" value="MRH"/>
    <property type="match status" value="3"/>
</dbReference>
<dbReference type="Pfam" id="PF13976">
    <property type="entry name" value="gag_pre-integrs"/>
    <property type="match status" value="1"/>
</dbReference>
<dbReference type="Gene3D" id="3.30.420.10">
    <property type="entry name" value="Ribonuclease H-like superfamily/Ribonuclease H"/>
    <property type="match status" value="1"/>
</dbReference>
<dbReference type="Pfam" id="PF00878">
    <property type="entry name" value="CIMR"/>
    <property type="match status" value="3"/>
</dbReference>
<evidence type="ECO:0000256" key="5">
    <source>
        <dbReference type="SAM" id="Phobius"/>
    </source>
</evidence>
<keyword evidence="2" id="KW-0732">Signal</keyword>
<evidence type="ECO:0000259" key="6">
    <source>
        <dbReference type="PROSITE" id="PS50994"/>
    </source>
</evidence>
<proteinExistence type="predicted"/>
<organism evidence="8 9">
    <name type="scientific">Cordylochernes scorpioides</name>
    <dbReference type="NCBI Taxonomy" id="51811"/>
    <lineage>
        <taxon>Eukaryota</taxon>
        <taxon>Metazoa</taxon>
        <taxon>Ecdysozoa</taxon>
        <taxon>Arthropoda</taxon>
        <taxon>Chelicerata</taxon>
        <taxon>Arachnida</taxon>
        <taxon>Pseudoscorpiones</taxon>
        <taxon>Cheliferoidea</taxon>
        <taxon>Chernetidae</taxon>
        <taxon>Cordylochernes</taxon>
    </lineage>
</organism>
<keyword evidence="5" id="KW-0812">Transmembrane</keyword>
<keyword evidence="9" id="KW-1185">Reference proteome</keyword>
<dbReference type="EMBL" id="CP092868">
    <property type="protein sequence ID" value="UYV68969.1"/>
    <property type="molecule type" value="Genomic_DNA"/>
</dbReference>
<evidence type="ECO:0000313" key="8">
    <source>
        <dbReference type="EMBL" id="UYV68969.1"/>
    </source>
</evidence>
<dbReference type="InterPro" id="IPR001584">
    <property type="entry name" value="Integrase_cat-core"/>
</dbReference>
<dbReference type="PROSITE" id="PS50994">
    <property type="entry name" value="INTEGRASE"/>
    <property type="match status" value="1"/>
</dbReference>
<dbReference type="PANTHER" id="PTHR42648">
    <property type="entry name" value="TRANSPOSASE, PUTATIVE-RELATED"/>
    <property type="match status" value="1"/>
</dbReference>
<sequence>MQLYPVQELLNDFHASKKVGKRTMCGCSKPTLSSYKPNVGWVHMSLCEPLMGPLGCRGSQLCILRPDKTEVFRRNDITSMSVRTWRLHIITEMKAGPCGDGQYEINIYIVCGDDTNTFEIYHMSECKLEIFWKTYAACEESHLVPKLESSTECSVKVGHFEYDLRSLSSNEDAYLAVNKVSEDIREKFYVTPCGYLGSLPRTGCRTTSSACWVLANTREDNIAGSWDLGSIQKTVNSEDNTLHFTNGSRCPYDFNKRFSSTISFGCDPLAGRVSRTRILCDLIDHLIIVDMLQGIPYVTSFDHSNCHVHFEWYTALVCRSGDLEHNPERLISCKYRDPYSGRVFDLSKLRQKYERAYEVENRSSRGKFWVAHCPSSNSLILDSPIPRRLVECREARAGVCLQQDGGLRQISFGSFEQAKYIFDSDSGSLYLTLGGGEFCPAENRPRISIIEFVCDRSISKPKIILKQMSKCDAHFQFLNRETCQSQVASCDVEVRGRSYDLTSLAGVNPYVVDHAKGWGKYYLSFCRDLDKSYGCSDDTAVCYHTSSGNVTEVGMRGSQYVDSDRPLYKKETSDDVKIGMHDGTKKEGNQQQSPISYSITEQILAGIAIPAVIVIIAVSVFYYKSSKQRCIRMTCLYMSGGQSGDISSTARSSQEEAEKEENKEKKIILADDTQIESKAIGNVKIKTKEENLLILKDVLFVPQIKRNLLSIGKLIQDYQRIIFSKDKCTIIDFNDQVILEAPKIDDFYIINSSGSRDEEDKVFKVNWDIWHKRLGHPNENYMTIMKNKNLVYKFDCISKEDLNDCITCIKSKYSRKPFKRIEKFQTSQSLEPLHIDLIGPIKEESIGKARFILTIVDDYSSKLFTRFLKSKSETQEILKEFIEYIENTTNKRIKKFRSDNGTEFNNQELESNLKRNGIEHQRTTFFSPSQNGRCERTNRSLIEGARALLIESGLPIKFWAEAMNTYTYLKNRTPSYHNTNKTPEEMFTGRKPTVSHLKVFGCKVKFWTPKHKRSKFEKITKTGILVGYSSCRKAYRICNSENFTITETRDVAFLENQMGAELHIPLVNIGVSMPL</sequence>
<evidence type="ECO:0000259" key="7">
    <source>
        <dbReference type="PROSITE" id="PS51914"/>
    </source>
</evidence>
<dbReference type="InterPro" id="IPR039537">
    <property type="entry name" value="Retrotran_Ty1/copia-like"/>
</dbReference>
<feature type="domain" description="MRH" evidence="7">
    <location>
        <begin position="25"/>
        <end position="140"/>
    </location>
</feature>
<evidence type="ECO:0000256" key="1">
    <source>
        <dbReference type="ARBA" id="ARBA00022670"/>
    </source>
</evidence>
<evidence type="ECO:0000313" key="9">
    <source>
        <dbReference type="Proteomes" id="UP001235939"/>
    </source>
</evidence>
<feature type="domain" description="Integrase catalytic" evidence="6">
    <location>
        <begin position="813"/>
        <end position="991"/>
    </location>
</feature>
<evidence type="ECO:0008006" key="10">
    <source>
        <dbReference type="Google" id="ProtNLM"/>
    </source>
</evidence>
<feature type="region of interest" description="Disordered" evidence="4">
    <location>
        <begin position="641"/>
        <end position="662"/>
    </location>
</feature>
<dbReference type="InterPro" id="IPR054722">
    <property type="entry name" value="PolX-like_BBD"/>
</dbReference>
<dbReference type="SUPFAM" id="SSF53098">
    <property type="entry name" value="Ribonuclease H-like"/>
    <property type="match status" value="1"/>
</dbReference>
<keyword evidence="1" id="KW-0645">Protease</keyword>
<dbReference type="Proteomes" id="UP001235939">
    <property type="component" value="Chromosome 06"/>
</dbReference>
<evidence type="ECO:0000256" key="4">
    <source>
        <dbReference type="SAM" id="MobiDB-lite"/>
    </source>
</evidence>
<feature type="transmembrane region" description="Helical" evidence="5">
    <location>
        <begin position="603"/>
        <end position="623"/>
    </location>
</feature>
<dbReference type="InterPro" id="IPR025724">
    <property type="entry name" value="GAG-pre-integrase_dom"/>
</dbReference>
<dbReference type="Pfam" id="PF25597">
    <property type="entry name" value="SH3_retrovirus"/>
    <property type="match status" value="1"/>
</dbReference>
<feature type="domain" description="MRH" evidence="7">
    <location>
        <begin position="151"/>
        <end position="320"/>
    </location>
</feature>
<reference evidence="8 9" key="1">
    <citation type="submission" date="2022-01" db="EMBL/GenBank/DDBJ databases">
        <title>A chromosomal length assembly of Cordylochernes scorpioides.</title>
        <authorList>
            <person name="Zeh D."/>
            <person name="Zeh J."/>
        </authorList>
    </citation>
    <scope>NUCLEOTIDE SEQUENCE [LARGE SCALE GENOMIC DNA]</scope>
    <source>
        <strain evidence="8">IN4F17</strain>
        <tissue evidence="8">Whole Body</tissue>
    </source>
</reference>
<protein>
    <recommendedName>
        <fullName evidence="10">Retrovirus-related Pol polyprotein from transposon TNT 1-94</fullName>
    </recommendedName>
</protein>